<reference evidence="4 5" key="1">
    <citation type="submission" date="2024-02" db="EMBL/GenBank/DDBJ databases">
        <title>De novo assembly and annotation of 12 fungi associated with fruit tree decline syndrome in Ontario, Canada.</title>
        <authorList>
            <person name="Sulman M."/>
            <person name="Ellouze W."/>
            <person name="Ilyukhin E."/>
        </authorList>
    </citation>
    <scope>NUCLEOTIDE SEQUENCE [LARGE SCALE GENOMIC DNA]</scope>
    <source>
        <strain evidence="4 5">M97-236</strain>
    </source>
</reference>
<dbReference type="Proteomes" id="UP001521222">
    <property type="component" value="Unassembled WGS sequence"/>
</dbReference>
<dbReference type="PANTHER" id="PTHR36681">
    <property type="entry name" value="NUCLEAR GTPASE, GERMINAL CENTER-ASSOCIATED, TANDEM DUPLICATE 3"/>
    <property type="match status" value="1"/>
</dbReference>
<dbReference type="InterPro" id="IPR027417">
    <property type="entry name" value="P-loop_NTPase"/>
</dbReference>
<keyword evidence="5" id="KW-1185">Reference proteome</keyword>
<protein>
    <submittedName>
        <fullName evidence="4">Uncharacterized protein</fullName>
    </submittedName>
</protein>
<dbReference type="EMBL" id="JAKIXB020000011">
    <property type="protein sequence ID" value="KAL1604372.1"/>
    <property type="molecule type" value="Genomic_DNA"/>
</dbReference>
<accession>A0ABR3RJ56</accession>
<dbReference type="InterPro" id="IPR045063">
    <property type="entry name" value="Dynamin_N"/>
</dbReference>
<feature type="compositionally biased region" description="Basic and acidic residues" evidence="1">
    <location>
        <begin position="55"/>
        <end position="70"/>
    </location>
</feature>
<proteinExistence type="predicted"/>
<name>A0ABR3RJ56_9PLEO</name>
<feature type="compositionally biased region" description="Acidic residues" evidence="1">
    <location>
        <begin position="99"/>
        <end position="113"/>
    </location>
</feature>
<dbReference type="Pfam" id="PF00350">
    <property type="entry name" value="Dynamin_N"/>
    <property type="match status" value="1"/>
</dbReference>
<feature type="domain" description="DUF7605" evidence="3">
    <location>
        <begin position="704"/>
        <end position="846"/>
    </location>
</feature>
<dbReference type="InterPro" id="IPR056024">
    <property type="entry name" value="DUF7605"/>
</dbReference>
<dbReference type="PANTHER" id="PTHR36681:SF3">
    <property type="entry name" value="NUCLEAR GTPASE, GERMINAL CENTER-ASSOCIATED, TANDEM DUPLICATE 3"/>
    <property type="match status" value="1"/>
</dbReference>
<evidence type="ECO:0000259" key="2">
    <source>
        <dbReference type="Pfam" id="PF00350"/>
    </source>
</evidence>
<dbReference type="Pfam" id="PF24564">
    <property type="entry name" value="DUF7605"/>
    <property type="match status" value="1"/>
</dbReference>
<dbReference type="Gene3D" id="3.40.50.300">
    <property type="entry name" value="P-loop containing nucleotide triphosphate hydrolases"/>
    <property type="match status" value="1"/>
</dbReference>
<feature type="region of interest" description="Disordered" evidence="1">
    <location>
        <begin position="1"/>
        <end position="131"/>
    </location>
</feature>
<comment type="caution">
    <text evidence="4">The sequence shown here is derived from an EMBL/GenBank/DDBJ whole genome shotgun (WGS) entry which is preliminary data.</text>
</comment>
<sequence length="956" mass="108961">MQKALKNYKASLKARQETLKMGAPQAQPPPLEPNRQQSPLFEPDHTAPPLVQQSQHEDIVEAKTEEHTDPARMQASLPVEVPTAISPYEASEKRKAEEVSDDDEDDFEDDSDDLVPAHDPDSEPLPDLPMYHPSVKEVESLSSQLISEFQYFISNSAYKDDETEYLLEQSKILEHPPHESHILRIALIGDAGQGKSSVLNSMLGQENLAIHAADGNSCTFVVVEYAQASATQSHPFQASIEFLSRQACRDMVKEQLKNYYLYMTMDEDKEDFDEEIAHERRLAAGTCMALFSSLFLGQFEFRDKERAEDFLSNAESADDPRLVGKLMSWTDHILDEFMPNGDDNDVATLNANTASQISDAIQPFTMAMEDPHFEGTDMICCPWPLVKRVRVSLSSRILDQGIIIADLPGTTDKVRSRVDSAKRYLQFCDMTIVVNNMARAIDHAALHNHINESFKRKRSGNTIVVGTRSDDLQVTSKQSFPSIPTEEQAMAEIAEQEVGVKKHIQNIAVALSSPQLRKQPFEKFKLVRKKERFMREKAELARRRYEVRVRARNRHVRQGIAEQYRQDTKDRSPLPVFCVSNIIYMQHLSGGYLKSTPPQLSLEATEIPALRTHLFSQPSLGKFASLEHYCKSSLKTFFNTIEISCSVSKIKRKDELNRTFHKSRGSLKETIDDVADSFTEHAFGLIYKTIVEKNEFVWINRARLLRHNGQWSTKTIDPQHWNEDLLVSVEEHLSPIFDEIHDEDCVRLATEIAERVGDAVERLNNALKVDPAAALSGAIVAFRANLKERRTQISRICDSFEKTLKKQVRRIQVCATTDEKGHYFTETMKEIYAAALNANKIRGKRVHDVRTDALLRGVTMQDGPYKKIGHQIQEAYDPMFKVITDKLWTDLNAVFEHLRHDVNQVCSTKEDDSPEAKKMREKLLAMLPDARKRMEEDIWTELAKCKQRRFVSGPEE</sequence>
<evidence type="ECO:0000313" key="4">
    <source>
        <dbReference type="EMBL" id="KAL1604372.1"/>
    </source>
</evidence>
<evidence type="ECO:0000259" key="3">
    <source>
        <dbReference type="Pfam" id="PF24564"/>
    </source>
</evidence>
<organism evidence="4 5">
    <name type="scientific">Nothophoma quercina</name>
    <dbReference type="NCBI Taxonomy" id="749835"/>
    <lineage>
        <taxon>Eukaryota</taxon>
        <taxon>Fungi</taxon>
        <taxon>Dikarya</taxon>
        <taxon>Ascomycota</taxon>
        <taxon>Pezizomycotina</taxon>
        <taxon>Dothideomycetes</taxon>
        <taxon>Pleosporomycetidae</taxon>
        <taxon>Pleosporales</taxon>
        <taxon>Pleosporineae</taxon>
        <taxon>Didymellaceae</taxon>
        <taxon>Nothophoma</taxon>
    </lineage>
</organism>
<gene>
    <name evidence="4" type="ORF">SLS59_004170</name>
</gene>
<dbReference type="SUPFAM" id="SSF52540">
    <property type="entry name" value="P-loop containing nucleoside triphosphate hydrolases"/>
    <property type="match status" value="1"/>
</dbReference>
<evidence type="ECO:0000313" key="5">
    <source>
        <dbReference type="Proteomes" id="UP001521222"/>
    </source>
</evidence>
<evidence type="ECO:0000256" key="1">
    <source>
        <dbReference type="SAM" id="MobiDB-lite"/>
    </source>
</evidence>
<feature type="domain" description="Dynamin N-terminal" evidence="2">
    <location>
        <begin position="185"/>
        <end position="467"/>
    </location>
</feature>